<protein>
    <recommendedName>
        <fullName evidence="3">UFSP1/2/DUB catalytic domain-containing protein</fullName>
    </recommendedName>
</protein>
<evidence type="ECO:0000256" key="1">
    <source>
        <dbReference type="ARBA" id="ARBA00022801"/>
    </source>
</evidence>
<dbReference type="STRING" id="1230097.A0A423XH70"/>
<keyword evidence="1" id="KW-0378">Hydrolase</keyword>
<feature type="region of interest" description="Disordered" evidence="2">
    <location>
        <begin position="92"/>
        <end position="144"/>
    </location>
</feature>
<dbReference type="Pfam" id="PF07910">
    <property type="entry name" value="Peptidase_C78"/>
    <property type="match status" value="1"/>
</dbReference>
<gene>
    <name evidence="4" type="ORF">VPNG_02319</name>
</gene>
<evidence type="ECO:0000313" key="5">
    <source>
        <dbReference type="Proteomes" id="UP000285146"/>
    </source>
</evidence>
<dbReference type="AlphaFoldDB" id="A0A423XH70"/>
<evidence type="ECO:0000256" key="2">
    <source>
        <dbReference type="SAM" id="MobiDB-lite"/>
    </source>
</evidence>
<keyword evidence="5" id="KW-1185">Reference proteome</keyword>
<sequence>MESQEEAVDCPFCGWKSESKKEYEMLVHMETYHAEGGKSPFIADEGLPRPTNGTTEELDGAGDGYVECPIGGCNEVLVRDQLDYHLELHSEEAGGDGAAPNAPTPTPDPASRTHESPHPAPHLQASSGNTSEDSSEPIPKAKQQSTIAAWRNILAMPGRLHNKKSDNNGTNTPTSNGAAVAKRVPIKLGKAELGRYHDEQRMPDWLVAHLQKYGQAVGRDIIPVLEQLLQQSPTTSYAYLCHPCTWHVSKLRREGGFCGYRNIQMLSSYIIGAEFDGSQHFGGKLPSIFAIQDFIEEAWDKGINKQGRVETGGVKGSRKYIGTPEAQAMFVSLGVPCEAQGFKNKEQAGKAEALLLVNVERYFQQAAGDVNPDDKVRCTRLPPIYFQHSGHSMTIVGIEKDLNGAANLLVFDPMFRDSAVIQERVGRKFTYKYPDHALKAYRRGHSYLKRYREFEVLRLVTSHETETVGVVNERKG</sequence>
<dbReference type="InterPro" id="IPR012462">
    <property type="entry name" value="UFSP1/2_DUB_cat"/>
</dbReference>
<dbReference type="OrthoDB" id="288987at2759"/>
<proteinExistence type="predicted"/>
<accession>A0A423XH70</accession>
<dbReference type="GO" id="GO:0016787">
    <property type="term" value="F:hydrolase activity"/>
    <property type="evidence" value="ECO:0007669"/>
    <property type="project" value="UniProtKB-KW"/>
</dbReference>
<dbReference type="Proteomes" id="UP000285146">
    <property type="component" value="Unassembled WGS sequence"/>
</dbReference>
<evidence type="ECO:0000259" key="3">
    <source>
        <dbReference type="Pfam" id="PF07910"/>
    </source>
</evidence>
<comment type="caution">
    <text evidence="4">The sequence shown here is derived from an EMBL/GenBank/DDBJ whole genome shotgun (WGS) entry which is preliminary data.</text>
</comment>
<evidence type="ECO:0000313" key="4">
    <source>
        <dbReference type="EMBL" id="ROW15537.1"/>
    </source>
</evidence>
<dbReference type="InParanoid" id="A0A423XH70"/>
<feature type="region of interest" description="Disordered" evidence="2">
    <location>
        <begin position="40"/>
        <end position="60"/>
    </location>
</feature>
<feature type="domain" description="UFSP1/2/DUB catalytic" evidence="3">
    <location>
        <begin position="236"/>
        <end position="456"/>
    </location>
</feature>
<name>A0A423XH70_9PEZI</name>
<reference evidence="4 5" key="1">
    <citation type="submission" date="2015-09" db="EMBL/GenBank/DDBJ databases">
        <title>Host preference determinants of Valsa canker pathogens revealed by comparative genomics.</title>
        <authorList>
            <person name="Yin Z."/>
            <person name="Huang L."/>
        </authorList>
    </citation>
    <scope>NUCLEOTIDE SEQUENCE [LARGE SCALE GENOMIC DNA]</scope>
    <source>
        <strain evidence="4 5">SXYLt</strain>
    </source>
</reference>
<dbReference type="Gene3D" id="3.90.70.130">
    <property type="match status" value="1"/>
</dbReference>
<dbReference type="EMBL" id="LKEB01000009">
    <property type="protein sequence ID" value="ROW15537.1"/>
    <property type="molecule type" value="Genomic_DNA"/>
</dbReference>
<organism evidence="4 5">
    <name type="scientific">Cytospora leucostoma</name>
    <dbReference type="NCBI Taxonomy" id="1230097"/>
    <lineage>
        <taxon>Eukaryota</taxon>
        <taxon>Fungi</taxon>
        <taxon>Dikarya</taxon>
        <taxon>Ascomycota</taxon>
        <taxon>Pezizomycotina</taxon>
        <taxon>Sordariomycetes</taxon>
        <taxon>Sordariomycetidae</taxon>
        <taxon>Diaporthales</taxon>
        <taxon>Cytosporaceae</taxon>
        <taxon>Cytospora</taxon>
    </lineage>
</organism>